<accession>A0A3P7J927</accession>
<protein>
    <submittedName>
        <fullName evidence="1">Uncharacterized protein</fullName>
    </submittedName>
</protein>
<dbReference type="AlphaFoldDB" id="A0A3P7J927"/>
<evidence type="ECO:0000313" key="1">
    <source>
        <dbReference type="EMBL" id="VDM79836.1"/>
    </source>
</evidence>
<gene>
    <name evidence="1" type="ORF">SVUK_LOCUS14834</name>
</gene>
<organism evidence="1 2">
    <name type="scientific">Strongylus vulgaris</name>
    <name type="common">Blood worm</name>
    <dbReference type="NCBI Taxonomy" id="40348"/>
    <lineage>
        <taxon>Eukaryota</taxon>
        <taxon>Metazoa</taxon>
        <taxon>Ecdysozoa</taxon>
        <taxon>Nematoda</taxon>
        <taxon>Chromadorea</taxon>
        <taxon>Rhabditida</taxon>
        <taxon>Rhabditina</taxon>
        <taxon>Rhabditomorpha</taxon>
        <taxon>Strongyloidea</taxon>
        <taxon>Strongylidae</taxon>
        <taxon>Strongylus</taxon>
    </lineage>
</organism>
<proteinExistence type="predicted"/>
<reference evidence="1 2" key="1">
    <citation type="submission" date="2018-11" db="EMBL/GenBank/DDBJ databases">
        <authorList>
            <consortium name="Pathogen Informatics"/>
        </authorList>
    </citation>
    <scope>NUCLEOTIDE SEQUENCE [LARGE SCALE GENOMIC DNA]</scope>
</reference>
<dbReference type="OrthoDB" id="5859896at2759"/>
<name>A0A3P7J927_STRVU</name>
<evidence type="ECO:0000313" key="2">
    <source>
        <dbReference type="Proteomes" id="UP000270094"/>
    </source>
</evidence>
<sequence>MDGGCRPHWMTLLRSCFPNYGDAGKLRKIRHQKSPLDGSKTRNSQVEVAMKSSIPQSRAVAPVALQLLVEMSTVSISLSIKFRFLYL</sequence>
<dbReference type="Proteomes" id="UP000270094">
    <property type="component" value="Unassembled WGS sequence"/>
</dbReference>
<keyword evidence="2" id="KW-1185">Reference proteome</keyword>
<dbReference type="EMBL" id="UYYB01106536">
    <property type="protein sequence ID" value="VDM79836.1"/>
    <property type="molecule type" value="Genomic_DNA"/>
</dbReference>